<dbReference type="EMBL" id="BNJK01000002">
    <property type="protein sequence ID" value="GHO98702.1"/>
    <property type="molecule type" value="Genomic_DNA"/>
</dbReference>
<comment type="caution">
    <text evidence="3">The sequence shown here is derived from an EMBL/GenBank/DDBJ whole genome shotgun (WGS) entry which is preliminary data.</text>
</comment>
<reference evidence="3" key="1">
    <citation type="submission" date="2020-10" db="EMBL/GenBank/DDBJ databases">
        <title>Taxonomic study of unclassified bacteria belonging to the class Ktedonobacteria.</title>
        <authorList>
            <person name="Yabe S."/>
            <person name="Wang C.M."/>
            <person name="Zheng Y."/>
            <person name="Sakai Y."/>
            <person name="Cavaletti L."/>
            <person name="Monciardini P."/>
            <person name="Donadio S."/>
        </authorList>
    </citation>
    <scope>NUCLEOTIDE SEQUENCE</scope>
    <source>
        <strain evidence="3">ID150040</strain>
    </source>
</reference>
<keyword evidence="2" id="KW-1133">Transmembrane helix</keyword>
<feature type="coiled-coil region" evidence="1">
    <location>
        <begin position="250"/>
        <end position="277"/>
    </location>
</feature>
<gene>
    <name evidence="3" type="ORF">KSF_087500</name>
</gene>
<dbReference type="RefSeq" id="WP_220209403.1">
    <property type="nucleotide sequence ID" value="NZ_BNJK01000002.1"/>
</dbReference>
<feature type="coiled-coil region" evidence="1">
    <location>
        <begin position="311"/>
        <end position="355"/>
    </location>
</feature>
<protein>
    <recommendedName>
        <fullName evidence="5">HAMP domain-containing protein</fullName>
    </recommendedName>
</protein>
<keyword evidence="4" id="KW-1185">Reference proteome</keyword>
<name>A0A8J3N8Y0_9CHLR</name>
<accession>A0A8J3N8Y0</accession>
<sequence length="388" mass="43948">MNTVHKPTSRSTAQWAHERIGEHRFRRYEQFFAWWFRFAAPPDAGAEATDRQRNAAQRGRSLSLLLLFLLPIMVGVGIMGQIGTNPQIFWTAIEVSAVVVACIFMNHLGKTKKGAYWGVNVSGITLAVSINIGMYLSILKAPHGMSLDDKDILYMLFFSEMIFGIALPAPWILVPLICNLAFSFFQIFFGHHTPELNTLLASSLWIVLIRIVQSHSFPLANILSLAFTTRESQDRANYTAKMVQFEHNMVLREQEEKEKAKKQAQQLEKTAHVIIQANKGDFSVRMPVEFESSLMQLAGPLNALIGQLQRSQEVEKQLRAYQEREEEVRLQLHHLARLRKEIDSTLQVIEAAEKEGKPIRLILGGGTPLESLQRILNGKTLQNASLFK</sequence>
<feature type="transmembrane region" description="Helical" evidence="2">
    <location>
        <begin position="115"/>
        <end position="136"/>
    </location>
</feature>
<feature type="transmembrane region" description="Helical" evidence="2">
    <location>
        <begin position="61"/>
        <end position="82"/>
    </location>
</feature>
<dbReference type="AlphaFoldDB" id="A0A8J3N8Y0"/>
<organism evidence="3 4">
    <name type="scientific">Reticulibacter mediterranei</name>
    <dbReference type="NCBI Taxonomy" id="2778369"/>
    <lineage>
        <taxon>Bacteria</taxon>
        <taxon>Bacillati</taxon>
        <taxon>Chloroflexota</taxon>
        <taxon>Ktedonobacteria</taxon>
        <taxon>Ktedonobacterales</taxon>
        <taxon>Reticulibacteraceae</taxon>
        <taxon>Reticulibacter</taxon>
    </lineage>
</organism>
<evidence type="ECO:0000313" key="3">
    <source>
        <dbReference type="EMBL" id="GHO98702.1"/>
    </source>
</evidence>
<evidence type="ECO:0000256" key="1">
    <source>
        <dbReference type="SAM" id="Coils"/>
    </source>
</evidence>
<evidence type="ECO:0008006" key="5">
    <source>
        <dbReference type="Google" id="ProtNLM"/>
    </source>
</evidence>
<feature type="transmembrane region" description="Helical" evidence="2">
    <location>
        <begin position="196"/>
        <end position="213"/>
    </location>
</feature>
<proteinExistence type="predicted"/>
<feature type="transmembrane region" description="Helical" evidence="2">
    <location>
        <begin position="88"/>
        <end position="108"/>
    </location>
</feature>
<feature type="transmembrane region" description="Helical" evidence="2">
    <location>
        <begin position="156"/>
        <end position="189"/>
    </location>
</feature>
<evidence type="ECO:0000313" key="4">
    <source>
        <dbReference type="Proteomes" id="UP000597444"/>
    </source>
</evidence>
<keyword evidence="2" id="KW-0812">Transmembrane</keyword>
<keyword evidence="1" id="KW-0175">Coiled coil</keyword>
<dbReference type="Proteomes" id="UP000597444">
    <property type="component" value="Unassembled WGS sequence"/>
</dbReference>
<evidence type="ECO:0000256" key="2">
    <source>
        <dbReference type="SAM" id="Phobius"/>
    </source>
</evidence>
<keyword evidence="2" id="KW-0472">Membrane</keyword>